<evidence type="ECO:0000256" key="3">
    <source>
        <dbReference type="ARBA" id="ARBA00018753"/>
    </source>
</evidence>
<name>A0A1F6X362_9BACT</name>
<dbReference type="NCBIfam" id="TIGR00398">
    <property type="entry name" value="metG"/>
    <property type="match status" value="1"/>
</dbReference>
<dbReference type="PRINTS" id="PR01041">
    <property type="entry name" value="TRNASYNTHMET"/>
</dbReference>
<feature type="domain" description="Methionyl/Leucyl tRNA synthetase" evidence="11">
    <location>
        <begin position="156"/>
        <end position="357"/>
    </location>
</feature>
<evidence type="ECO:0000256" key="6">
    <source>
        <dbReference type="ARBA" id="ARBA00022840"/>
    </source>
</evidence>
<proteinExistence type="inferred from homology"/>
<feature type="domain" description="Methionyl/Leucyl tRNA synthetase" evidence="11">
    <location>
        <begin position="4"/>
        <end position="148"/>
    </location>
</feature>
<evidence type="ECO:0000256" key="8">
    <source>
        <dbReference type="ARBA" id="ARBA00023146"/>
    </source>
</evidence>
<dbReference type="Proteomes" id="UP000185809">
    <property type="component" value="Unassembled WGS sequence"/>
</dbReference>
<keyword evidence="5 10" id="KW-0547">Nucleotide-binding</keyword>
<evidence type="ECO:0000256" key="4">
    <source>
        <dbReference type="ARBA" id="ARBA00022598"/>
    </source>
</evidence>
<dbReference type="InterPro" id="IPR033911">
    <property type="entry name" value="MetRS_core"/>
</dbReference>
<evidence type="ECO:0000256" key="10">
    <source>
        <dbReference type="RuleBase" id="RU363039"/>
    </source>
</evidence>
<dbReference type="GO" id="GO:0006431">
    <property type="term" value="P:methionyl-tRNA aminoacylation"/>
    <property type="evidence" value="ECO:0007669"/>
    <property type="project" value="InterPro"/>
</dbReference>
<keyword evidence="8 10" id="KW-0030">Aminoacyl-tRNA synthetase</keyword>
<dbReference type="EC" id="6.1.1.10" evidence="2"/>
<comment type="function">
    <text evidence="1">Is required not only for elongation of protein synthesis but also for the initiation of all mRNA translation through initiator tRNA(fMet) aminoacylation.</text>
</comment>
<evidence type="ECO:0000256" key="7">
    <source>
        <dbReference type="ARBA" id="ARBA00022917"/>
    </source>
</evidence>
<evidence type="ECO:0000313" key="12">
    <source>
        <dbReference type="EMBL" id="OGI88532.1"/>
    </source>
</evidence>
<evidence type="ECO:0000256" key="2">
    <source>
        <dbReference type="ARBA" id="ARBA00012838"/>
    </source>
</evidence>
<dbReference type="GO" id="GO:0005524">
    <property type="term" value="F:ATP binding"/>
    <property type="evidence" value="ECO:0007669"/>
    <property type="project" value="UniProtKB-KW"/>
</dbReference>
<evidence type="ECO:0000313" key="13">
    <source>
        <dbReference type="Proteomes" id="UP000185809"/>
    </source>
</evidence>
<dbReference type="CDD" id="cd00814">
    <property type="entry name" value="MetRS_core"/>
    <property type="match status" value="1"/>
</dbReference>
<dbReference type="AlphaFoldDB" id="A0A1F6X362"/>
<dbReference type="InterPro" id="IPR014729">
    <property type="entry name" value="Rossmann-like_a/b/a_fold"/>
</dbReference>
<dbReference type="PANTHER" id="PTHR43326:SF1">
    <property type="entry name" value="METHIONINE--TRNA LIGASE, MITOCHONDRIAL"/>
    <property type="match status" value="1"/>
</dbReference>
<dbReference type="Gene3D" id="2.170.220.10">
    <property type="match status" value="1"/>
</dbReference>
<organism evidence="12 13">
    <name type="scientific">Candidatus Nomurabacteria bacterium RIFCSPLOWO2_01_FULL_33_24</name>
    <dbReference type="NCBI Taxonomy" id="1801765"/>
    <lineage>
        <taxon>Bacteria</taxon>
        <taxon>Candidatus Nomuraibacteriota</taxon>
    </lineage>
</organism>
<dbReference type="EMBL" id="MFUP01000001">
    <property type="protein sequence ID" value="OGI88532.1"/>
    <property type="molecule type" value="Genomic_DNA"/>
</dbReference>
<dbReference type="GO" id="GO:0004825">
    <property type="term" value="F:methionine-tRNA ligase activity"/>
    <property type="evidence" value="ECO:0007669"/>
    <property type="project" value="UniProtKB-EC"/>
</dbReference>
<dbReference type="InterPro" id="IPR023457">
    <property type="entry name" value="Met-tRNA_synth_2"/>
</dbReference>
<comment type="caution">
    <text evidence="12">The sequence shown here is derived from an EMBL/GenBank/DDBJ whole genome shotgun (WGS) entry which is preliminary data.</text>
</comment>
<dbReference type="FunFam" id="2.170.220.10:FF:000003">
    <property type="entry name" value="Methionine--tRNA ligase"/>
    <property type="match status" value="1"/>
</dbReference>
<dbReference type="SUPFAM" id="SSF47323">
    <property type="entry name" value="Anticodon-binding domain of a subclass of class I aminoacyl-tRNA synthetases"/>
    <property type="match status" value="1"/>
</dbReference>
<evidence type="ECO:0000259" key="11">
    <source>
        <dbReference type="Pfam" id="PF09334"/>
    </source>
</evidence>
<keyword evidence="7 10" id="KW-0648">Protein biosynthesis</keyword>
<dbReference type="PANTHER" id="PTHR43326">
    <property type="entry name" value="METHIONYL-TRNA SYNTHETASE"/>
    <property type="match status" value="1"/>
</dbReference>
<dbReference type="InterPro" id="IPR015413">
    <property type="entry name" value="Methionyl/Leucyl_tRNA_Synth"/>
</dbReference>
<dbReference type="InterPro" id="IPR009080">
    <property type="entry name" value="tRNAsynth_Ia_anticodon-bd"/>
</dbReference>
<dbReference type="InterPro" id="IPR014758">
    <property type="entry name" value="Met-tRNA_synth"/>
</dbReference>
<keyword evidence="6 10" id="KW-0067">ATP-binding</keyword>
<gene>
    <name evidence="12" type="ORF">A2995_00040</name>
</gene>
<evidence type="ECO:0000256" key="5">
    <source>
        <dbReference type="ARBA" id="ARBA00022741"/>
    </source>
</evidence>
<accession>A0A1F6X362</accession>
<dbReference type="Gene3D" id="1.10.730.10">
    <property type="entry name" value="Isoleucyl-tRNA Synthetase, Domain 1"/>
    <property type="match status" value="1"/>
</dbReference>
<protein>
    <recommendedName>
        <fullName evidence="3">Methionine--tRNA ligase</fullName>
        <ecNumber evidence="2">6.1.1.10</ecNumber>
    </recommendedName>
    <alternativeName>
        <fullName evidence="9">Methionyl-tRNA synthetase</fullName>
    </alternativeName>
</protein>
<sequence>MKKFYVTTPIYYVNDKPHIGHAYTTIIADVFARYYRQKIGKENVFFLTGTDEHGAKIIQAAKKNNQSPRDFVDQVSNQYQVAWKALGISNDYFFRTTNPNHKKTVQDMLQTLYDKGYIYKSLYKGIYCVGCEKYLTEDEIINEKCPHHPTTELTEQEEENYFFKLRDLTPKVLEALETEKYRVLPIEKRNEILGKIRGGINDISISRTGVDWGIPVPWDNKHTVYVWVDALFNYYSATRIIPQKEHFWPVDLHLMAKDILWFHALIWEALLLALDKELPKVIFAHGFFSIDGQKMSKSLGNIIDPLELVNSYGTDGLRYLLLTSFAIGNDGDISLSKFKEKYNSDLANGIGNLVSRIARLCEQSKYNFIPVFEKVKFKLDLSIEKAMTEYRPDEAIKIIWNQIQKFDKDIHNEQPWTLSGEKLQKILESYIERIIPIAHNLKPFLPDTAEKIIAIFGTEKIIKPESLFRRKNL</sequence>
<evidence type="ECO:0000256" key="1">
    <source>
        <dbReference type="ARBA" id="ARBA00003314"/>
    </source>
</evidence>
<reference evidence="12 13" key="1">
    <citation type="journal article" date="2016" name="Nat. Commun.">
        <title>Thousands of microbial genomes shed light on interconnected biogeochemical processes in an aquifer system.</title>
        <authorList>
            <person name="Anantharaman K."/>
            <person name="Brown C.T."/>
            <person name="Hug L.A."/>
            <person name="Sharon I."/>
            <person name="Castelle C.J."/>
            <person name="Probst A.J."/>
            <person name="Thomas B.C."/>
            <person name="Singh A."/>
            <person name="Wilkins M.J."/>
            <person name="Karaoz U."/>
            <person name="Brodie E.L."/>
            <person name="Williams K.H."/>
            <person name="Hubbard S.S."/>
            <person name="Banfield J.F."/>
        </authorList>
    </citation>
    <scope>NUCLEOTIDE SEQUENCE [LARGE SCALE GENOMIC DNA]</scope>
</reference>
<comment type="similarity">
    <text evidence="10">Belongs to the class-I aminoacyl-tRNA synthetase family.</text>
</comment>
<evidence type="ECO:0000256" key="9">
    <source>
        <dbReference type="ARBA" id="ARBA00030904"/>
    </source>
</evidence>
<dbReference type="Gene3D" id="3.40.50.620">
    <property type="entry name" value="HUPs"/>
    <property type="match status" value="1"/>
</dbReference>
<dbReference type="SUPFAM" id="SSF52374">
    <property type="entry name" value="Nucleotidylyl transferase"/>
    <property type="match status" value="1"/>
</dbReference>
<keyword evidence="4 10" id="KW-0436">Ligase</keyword>
<dbReference type="Pfam" id="PF09334">
    <property type="entry name" value="tRNA-synt_1g"/>
    <property type="match status" value="2"/>
</dbReference>